<evidence type="ECO:0000256" key="17">
    <source>
        <dbReference type="SAM" id="Phobius"/>
    </source>
</evidence>
<evidence type="ECO:0000256" key="7">
    <source>
        <dbReference type="ARBA" id="ARBA00022927"/>
    </source>
</evidence>
<evidence type="ECO:0000256" key="11">
    <source>
        <dbReference type="ARBA" id="ARBA00025034"/>
    </source>
</evidence>
<feature type="domain" description="Membrane insertase YidC/Oxa/ALB C-terminal" evidence="18">
    <location>
        <begin position="29"/>
        <end position="240"/>
    </location>
</feature>
<evidence type="ECO:0000256" key="16">
    <source>
        <dbReference type="RuleBase" id="RU003945"/>
    </source>
</evidence>
<dbReference type="InterPro" id="IPR001708">
    <property type="entry name" value="YidC/ALB3/OXA1/COX18"/>
</dbReference>
<evidence type="ECO:0000256" key="10">
    <source>
        <dbReference type="ARBA" id="ARBA00023186"/>
    </source>
</evidence>
<evidence type="ECO:0000256" key="4">
    <source>
        <dbReference type="ARBA" id="ARBA00022448"/>
    </source>
</evidence>
<evidence type="ECO:0000256" key="13">
    <source>
        <dbReference type="ARBA" id="ARBA00031538"/>
    </source>
</evidence>
<feature type="transmembrane region" description="Helical" evidence="17">
    <location>
        <begin position="153"/>
        <end position="171"/>
    </location>
</feature>
<dbReference type="GO" id="GO:0015031">
    <property type="term" value="P:protein transport"/>
    <property type="evidence" value="ECO:0007669"/>
    <property type="project" value="UniProtKB-KW"/>
</dbReference>
<proteinExistence type="inferred from homology"/>
<evidence type="ECO:0000256" key="3">
    <source>
        <dbReference type="ARBA" id="ARBA00015325"/>
    </source>
</evidence>
<organism evidence="19 20">
    <name type="scientific">Streptomyces griseus</name>
    <dbReference type="NCBI Taxonomy" id="1911"/>
    <lineage>
        <taxon>Bacteria</taxon>
        <taxon>Bacillati</taxon>
        <taxon>Actinomycetota</taxon>
        <taxon>Actinomycetes</taxon>
        <taxon>Kitasatosporales</taxon>
        <taxon>Streptomycetaceae</taxon>
        <taxon>Streptomyces</taxon>
    </lineage>
</organism>
<accession>A0A380MSF3</accession>
<keyword evidence="6 16" id="KW-0812">Transmembrane</keyword>
<dbReference type="CDD" id="cd20070">
    <property type="entry name" value="5TM_YidC_Alb3"/>
    <property type="match status" value="1"/>
</dbReference>
<dbReference type="InterPro" id="IPR047196">
    <property type="entry name" value="YidC_ALB_C"/>
</dbReference>
<dbReference type="GO" id="GO:0032977">
    <property type="term" value="F:membrane insertase activity"/>
    <property type="evidence" value="ECO:0007669"/>
    <property type="project" value="InterPro"/>
</dbReference>
<evidence type="ECO:0000256" key="1">
    <source>
        <dbReference type="ARBA" id="ARBA00004651"/>
    </source>
</evidence>
<protein>
    <recommendedName>
        <fullName evidence="3">Membrane protein insertase YidC</fullName>
    </recommendedName>
    <alternativeName>
        <fullName evidence="15">Foldase YidC</fullName>
    </alternativeName>
    <alternativeName>
        <fullName evidence="14">Membrane integrase YidC</fullName>
    </alternativeName>
    <alternativeName>
        <fullName evidence="13">Membrane protein YidC</fullName>
    </alternativeName>
</protein>
<dbReference type="GO" id="GO:0051205">
    <property type="term" value="P:protein insertion into membrane"/>
    <property type="evidence" value="ECO:0007669"/>
    <property type="project" value="TreeGrafter"/>
</dbReference>
<dbReference type="Pfam" id="PF02096">
    <property type="entry name" value="60KD_IMP"/>
    <property type="match status" value="1"/>
</dbReference>
<keyword evidence="9 17" id="KW-0472">Membrane</keyword>
<evidence type="ECO:0000313" key="20">
    <source>
        <dbReference type="Proteomes" id="UP000254150"/>
    </source>
</evidence>
<dbReference type="PANTHER" id="PTHR12428:SF65">
    <property type="entry name" value="CYTOCHROME C OXIDASE ASSEMBLY PROTEIN COX18, MITOCHONDRIAL"/>
    <property type="match status" value="1"/>
</dbReference>
<feature type="transmembrane region" description="Helical" evidence="17">
    <location>
        <begin position="206"/>
        <end position="227"/>
    </location>
</feature>
<evidence type="ECO:0000256" key="9">
    <source>
        <dbReference type="ARBA" id="ARBA00023136"/>
    </source>
</evidence>
<comment type="subcellular location">
    <subcellularLocation>
        <location evidence="1">Cell membrane</location>
        <topology evidence="1">Multi-pass membrane protein</topology>
    </subcellularLocation>
    <subcellularLocation>
        <location evidence="16">Membrane</location>
        <topology evidence="16">Multi-pass membrane protein</topology>
    </subcellularLocation>
</comment>
<comment type="function">
    <text evidence="11">Required for the insertion and/or proper folding and/or complex formation of integral membrane proteins into the membrane. Involved in integration of membrane proteins that insert both dependently and independently of the Sec translocase complex, as well as at least some lipoproteins. Aids folding of multispanning membrane proteins.</text>
</comment>
<evidence type="ECO:0000256" key="12">
    <source>
        <dbReference type="ARBA" id="ARBA00026028"/>
    </source>
</evidence>
<evidence type="ECO:0000259" key="18">
    <source>
        <dbReference type="Pfam" id="PF02096"/>
    </source>
</evidence>
<evidence type="ECO:0000256" key="14">
    <source>
        <dbReference type="ARBA" id="ARBA00033245"/>
    </source>
</evidence>
<dbReference type="GO" id="GO:0005886">
    <property type="term" value="C:plasma membrane"/>
    <property type="evidence" value="ECO:0007669"/>
    <property type="project" value="UniProtKB-SubCell"/>
</dbReference>
<evidence type="ECO:0000256" key="5">
    <source>
        <dbReference type="ARBA" id="ARBA00022475"/>
    </source>
</evidence>
<sequence length="252" mass="26544">MSFFSPFADLVDGLGDVLEPVAGTASTAAAIVLFTAFVRLLVLPLSRAAARGQKARTRLAPQVAALRKKYKKNPERLRKATLELYAAEKVSPFSGILPSLCQLPAFFLMYHLFASAEIGGAPNTLLGHSLFAAPLGDRWKDALADGGVFGAHGQVYLVLFAVVVAVAGYNYRRTKRQLAGAAAAAGPGGEAEALPGMGAMNKIAPLMSFMTLFTVGFVPLAAGLYVVTTTLWTAVERTLLHREEPAAVPAAA</sequence>
<keyword evidence="5" id="KW-1003">Cell membrane</keyword>
<keyword evidence="8 17" id="KW-1133">Transmembrane helix</keyword>
<dbReference type="Proteomes" id="UP000254150">
    <property type="component" value="Unassembled WGS sequence"/>
</dbReference>
<dbReference type="EMBL" id="UHID01000001">
    <property type="protein sequence ID" value="SUO94651.1"/>
    <property type="molecule type" value="Genomic_DNA"/>
</dbReference>
<evidence type="ECO:0000313" key="19">
    <source>
        <dbReference type="EMBL" id="SUO94651.1"/>
    </source>
</evidence>
<gene>
    <name evidence="19" type="primary">yidC_1</name>
    <name evidence="19" type="ORF">NCTC7807_00977</name>
</gene>
<dbReference type="AlphaFoldDB" id="A0A380MSF3"/>
<dbReference type="NCBIfam" id="TIGR03592">
    <property type="entry name" value="yidC_oxa1_cterm"/>
    <property type="match status" value="1"/>
</dbReference>
<evidence type="ECO:0000256" key="6">
    <source>
        <dbReference type="ARBA" id="ARBA00022692"/>
    </source>
</evidence>
<evidence type="ECO:0000256" key="8">
    <source>
        <dbReference type="ARBA" id="ARBA00022989"/>
    </source>
</evidence>
<dbReference type="InterPro" id="IPR028055">
    <property type="entry name" value="YidC/Oxa/ALB_C"/>
</dbReference>
<keyword evidence="7" id="KW-0653">Protein transport</keyword>
<name>A0A380MSF3_STRGR</name>
<comment type="similarity">
    <text evidence="2">Belongs to the OXA1/ALB3/YidC family. Type 1 subfamily.</text>
</comment>
<feature type="transmembrane region" description="Helical" evidence="17">
    <location>
        <begin position="20"/>
        <end position="42"/>
    </location>
</feature>
<evidence type="ECO:0000256" key="15">
    <source>
        <dbReference type="ARBA" id="ARBA00033342"/>
    </source>
</evidence>
<comment type="subunit">
    <text evidence="12">Interacts with the Sec translocase complex via SecD. Specifically interacts with transmembrane segments of nascent integral membrane proteins during membrane integration.</text>
</comment>
<reference evidence="19 20" key="1">
    <citation type="submission" date="2018-06" db="EMBL/GenBank/DDBJ databases">
        <authorList>
            <consortium name="Pathogen Informatics"/>
            <person name="Doyle S."/>
        </authorList>
    </citation>
    <scope>NUCLEOTIDE SEQUENCE [LARGE SCALE GENOMIC DNA]</scope>
    <source>
        <strain evidence="19 20">NCTC7807</strain>
    </source>
</reference>
<dbReference type="GeneID" id="95068660"/>
<keyword evidence="4" id="KW-0813">Transport</keyword>
<dbReference type="RefSeq" id="WP_115067959.1">
    <property type="nucleotide sequence ID" value="NZ_UHID01000001.1"/>
</dbReference>
<evidence type="ECO:0000256" key="2">
    <source>
        <dbReference type="ARBA" id="ARBA00010527"/>
    </source>
</evidence>
<keyword evidence="10" id="KW-0143">Chaperone</keyword>
<dbReference type="PANTHER" id="PTHR12428">
    <property type="entry name" value="OXA1"/>
    <property type="match status" value="1"/>
</dbReference>